<proteinExistence type="predicted"/>
<protein>
    <submittedName>
        <fullName evidence="2">DUF2829 domain-containing protein</fullName>
    </submittedName>
</protein>
<dbReference type="RefSeq" id="WP_275000746.1">
    <property type="nucleotide sequence ID" value="NZ_CP118742.1"/>
</dbReference>
<evidence type="ECO:0000313" key="2">
    <source>
        <dbReference type="EMBL" id="WEA58300.1"/>
    </source>
</evidence>
<dbReference type="Proteomes" id="UP001214131">
    <property type="component" value="Plasmid unnamed3"/>
</dbReference>
<geneLocation type="plasmid" evidence="2 3">
    <name>unnamed3</name>
</geneLocation>
<feature type="domain" description="Thoeris anti-defense 2-like" evidence="1">
    <location>
        <begin position="1"/>
        <end position="74"/>
    </location>
</feature>
<accession>A0ABD7X9M5</accession>
<dbReference type="EMBL" id="CP118742">
    <property type="protein sequence ID" value="WEA58300.1"/>
    <property type="molecule type" value="Genomic_DNA"/>
</dbReference>
<organism evidence="2 3">
    <name type="scientific">Pediococcus pentosaceus</name>
    <dbReference type="NCBI Taxonomy" id="1255"/>
    <lineage>
        <taxon>Bacteria</taxon>
        <taxon>Bacillati</taxon>
        <taxon>Bacillota</taxon>
        <taxon>Bacilli</taxon>
        <taxon>Lactobacillales</taxon>
        <taxon>Lactobacillaceae</taxon>
        <taxon>Pediococcus</taxon>
    </lineage>
</organism>
<keyword evidence="2" id="KW-0614">Plasmid</keyword>
<reference evidence="2 3" key="1">
    <citation type="submission" date="2023-02" db="EMBL/GenBank/DDBJ databases">
        <title>Comparative genomics and fermentation flavor characterization of five lactic acid bacteria reveal flavor biosynthesis metabolic pathways in fermented muskmelon puree.</title>
        <authorList>
            <person name="Yuan L."/>
            <person name="Li M."/>
            <person name="Xu X."/>
            <person name="Lao F."/>
            <person name="Wu J."/>
        </authorList>
    </citation>
    <scope>NUCLEOTIDE SEQUENCE [LARGE SCALE GENOMIC DNA]</scope>
    <source>
        <strain evidence="2 3">Ca-4</strain>
        <plasmid evidence="2 3">unnamed3</plasmid>
    </source>
</reference>
<dbReference type="Pfam" id="PF11195">
    <property type="entry name" value="Tad2-like"/>
    <property type="match status" value="1"/>
</dbReference>
<gene>
    <name evidence="2" type="ORF">PWB86_09840</name>
</gene>
<sequence length="85" mass="9997">MYINEAVKQALKQGKAVTRTTEKVEFPLIFPTNTVGYCIMYSYNLYKRKGPQHDHFTKMWNPGADDLMANDWIVAEDVYYKKELE</sequence>
<evidence type="ECO:0000313" key="3">
    <source>
        <dbReference type="Proteomes" id="UP001214131"/>
    </source>
</evidence>
<dbReference type="InterPro" id="IPR021361">
    <property type="entry name" value="Tad2-like_dom"/>
</dbReference>
<name>A0ABD7X9M5_PEDPE</name>
<dbReference type="AlphaFoldDB" id="A0ABD7X9M5"/>
<evidence type="ECO:0000259" key="1">
    <source>
        <dbReference type="Pfam" id="PF11195"/>
    </source>
</evidence>